<organism evidence="10 11">
    <name type="scientific">Thermocrinis minervae</name>
    <dbReference type="NCBI Taxonomy" id="381751"/>
    <lineage>
        <taxon>Bacteria</taxon>
        <taxon>Pseudomonadati</taxon>
        <taxon>Aquificota</taxon>
        <taxon>Aquificia</taxon>
        <taxon>Aquificales</taxon>
        <taxon>Aquificaceae</taxon>
        <taxon>Thermocrinis</taxon>
    </lineage>
</organism>
<dbReference type="PANTHER" id="PTHR33910:SF1">
    <property type="entry name" value="PROTEIN TRANSLOCASE SUBUNIT SECE"/>
    <property type="match status" value="1"/>
</dbReference>
<dbReference type="PRINTS" id="PR01650">
    <property type="entry name" value="SECETRNLCASE"/>
</dbReference>
<dbReference type="RefSeq" id="WP_079653823.1">
    <property type="nucleotide sequence ID" value="NZ_LT670846.1"/>
</dbReference>
<sequence>MEKIKKFLSEVKQELRRVSWPDRDLALKATFGVIMFSLAIGLYLWVVDLILVRLVHMLLTLRGG</sequence>
<dbReference type="STRING" id="381751.SAMN05444391_0671"/>
<dbReference type="AlphaFoldDB" id="A0A1M6RJ01"/>
<dbReference type="InterPro" id="IPR038379">
    <property type="entry name" value="SecE_sf"/>
</dbReference>
<protein>
    <recommendedName>
        <fullName evidence="9">Protein translocase subunit SecE</fullName>
    </recommendedName>
</protein>
<evidence type="ECO:0000313" key="10">
    <source>
        <dbReference type="EMBL" id="SHK32471.1"/>
    </source>
</evidence>
<keyword evidence="5 9" id="KW-0653">Protein transport</keyword>
<name>A0A1M6RJ01_9AQUI</name>
<gene>
    <name evidence="9" type="primary">secE</name>
    <name evidence="10" type="ORF">SAMN05444391_0671</name>
</gene>
<evidence type="ECO:0000256" key="1">
    <source>
        <dbReference type="ARBA" id="ARBA00004370"/>
    </source>
</evidence>
<evidence type="ECO:0000256" key="6">
    <source>
        <dbReference type="ARBA" id="ARBA00022989"/>
    </source>
</evidence>
<comment type="function">
    <text evidence="9">Essential subunit of the Sec protein translocation channel SecYEG. Clamps together the 2 halves of SecY. May contact the channel plug during translocation.</text>
</comment>
<evidence type="ECO:0000256" key="7">
    <source>
        <dbReference type="ARBA" id="ARBA00023010"/>
    </source>
</evidence>
<keyword evidence="3 9" id="KW-1003">Cell membrane</keyword>
<dbReference type="Proteomes" id="UP000189810">
    <property type="component" value="Chromosome I"/>
</dbReference>
<dbReference type="PANTHER" id="PTHR33910">
    <property type="entry name" value="PROTEIN TRANSLOCASE SUBUNIT SECE"/>
    <property type="match status" value="1"/>
</dbReference>
<dbReference type="GO" id="GO:0008320">
    <property type="term" value="F:protein transmembrane transporter activity"/>
    <property type="evidence" value="ECO:0007669"/>
    <property type="project" value="UniProtKB-UniRule"/>
</dbReference>
<dbReference type="GO" id="GO:0065002">
    <property type="term" value="P:intracellular protein transmembrane transport"/>
    <property type="evidence" value="ECO:0007669"/>
    <property type="project" value="UniProtKB-UniRule"/>
</dbReference>
<dbReference type="GO" id="GO:0005886">
    <property type="term" value="C:plasma membrane"/>
    <property type="evidence" value="ECO:0007669"/>
    <property type="project" value="UniProtKB-SubCell"/>
</dbReference>
<feature type="transmembrane region" description="Helical" evidence="9">
    <location>
        <begin position="29"/>
        <end position="52"/>
    </location>
</feature>
<evidence type="ECO:0000313" key="11">
    <source>
        <dbReference type="Proteomes" id="UP000189810"/>
    </source>
</evidence>
<reference evidence="10 11" key="1">
    <citation type="submission" date="2016-11" db="EMBL/GenBank/DDBJ databases">
        <authorList>
            <person name="Jaros S."/>
            <person name="Januszkiewicz K."/>
            <person name="Wedrychowicz H."/>
        </authorList>
    </citation>
    <scope>NUCLEOTIDE SEQUENCE [LARGE SCALE GENOMIC DNA]</scope>
    <source>
        <strain evidence="10 11">DSM 19557</strain>
    </source>
</reference>
<proteinExistence type="inferred from homology"/>
<dbReference type="OrthoDB" id="15365at2"/>
<keyword evidence="8 9" id="KW-0472">Membrane</keyword>
<evidence type="ECO:0000256" key="9">
    <source>
        <dbReference type="HAMAP-Rule" id="MF_00422"/>
    </source>
</evidence>
<comment type="subunit">
    <text evidence="9">Component of the Sec protein translocase complex. Heterotrimer consisting of SecY, SecE and SecG subunits. The heterotrimers can form oligomers, although 1 heterotrimer is thought to be able to translocate proteins. Interacts with the ribosome. Interacts with SecDF, and other proteins may be involved. Interacts with SecA.</text>
</comment>
<evidence type="ECO:0000256" key="8">
    <source>
        <dbReference type="ARBA" id="ARBA00023136"/>
    </source>
</evidence>
<accession>A0A1M6RJ01</accession>
<dbReference type="GO" id="GO:0006605">
    <property type="term" value="P:protein targeting"/>
    <property type="evidence" value="ECO:0007669"/>
    <property type="project" value="UniProtKB-UniRule"/>
</dbReference>
<dbReference type="Gene3D" id="1.20.5.1030">
    <property type="entry name" value="Preprotein translocase secy subunit"/>
    <property type="match status" value="1"/>
</dbReference>
<comment type="similarity">
    <text evidence="9">Belongs to the SecE/SEC61-gamma family.</text>
</comment>
<dbReference type="GO" id="GO:0043952">
    <property type="term" value="P:protein transport by the Sec complex"/>
    <property type="evidence" value="ECO:0007669"/>
    <property type="project" value="UniProtKB-UniRule"/>
</dbReference>
<keyword evidence="7 9" id="KW-0811">Translocation</keyword>
<dbReference type="Pfam" id="PF00584">
    <property type="entry name" value="SecE"/>
    <property type="match status" value="1"/>
</dbReference>
<dbReference type="InterPro" id="IPR001901">
    <property type="entry name" value="Translocase_SecE/Sec61-g"/>
</dbReference>
<comment type="subcellular location">
    <subcellularLocation>
        <location evidence="9">Cell membrane</location>
        <topology evidence="9">Single-pass membrane protein</topology>
    </subcellularLocation>
    <subcellularLocation>
        <location evidence="1">Membrane</location>
    </subcellularLocation>
</comment>
<keyword evidence="11" id="KW-1185">Reference proteome</keyword>
<keyword evidence="6 9" id="KW-1133">Transmembrane helix</keyword>
<evidence type="ECO:0000256" key="3">
    <source>
        <dbReference type="ARBA" id="ARBA00022475"/>
    </source>
</evidence>
<dbReference type="HAMAP" id="MF_00422">
    <property type="entry name" value="SecE"/>
    <property type="match status" value="1"/>
</dbReference>
<evidence type="ECO:0000256" key="5">
    <source>
        <dbReference type="ARBA" id="ARBA00022927"/>
    </source>
</evidence>
<dbReference type="EMBL" id="LT670846">
    <property type="protein sequence ID" value="SHK32471.1"/>
    <property type="molecule type" value="Genomic_DNA"/>
</dbReference>
<evidence type="ECO:0000256" key="2">
    <source>
        <dbReference type="ARBA" id="ARBA00022448"/>
    </source>
</evidence>
<keyword evidence="2 9" id="KW-0813">Transport</keyword>
<evidence type="ECO:0000256" key="4">
    <source>
        <dbReference type="ARBA" id="ARBA00022692"/>
    </source>
</evidence>
<dbReference type="NCBIfam" id="TIGR00964">
    <property type="entry name" value="secE_bact"/>
    <property type="match status" value="1"/>
</dbReference>
<keyword evidence="4 9" id="KW-0812">Transmembrane</keyword>
<dbReference type="GO" id="GO:0009306">
    <property type="term" value="P:protein secretion"/>
    <property type="evidence" value="ECO:0007669"/>
    <property type="project" value="UniProtKB-UniRule"/>
</dbReference>
<dbReference type="InterPro" id="IPR005807">
    <property type="entry name" value="SecE_bac"/>
</dbReference>